<dbReference type="PANTHER" id="PTHR41244:SF1">
    <property type="entry name" value="GLYCOSYLTRANSFERASE"/>
    <property type="match status" value="1"/>
</dbReference>
<reference evidence="1" key="1">
    <citation type="journal article" date="2021" name="PeerJ">
        <title>Extensive microbial diversity within the chicken gut microbiome revealed by metagenomics and culture.</title>
        <authorList>
            <person name="Gilroy R."/>
            <person name="Ravi A."/>
            <person name="Getino M."/>
            <person name="Pursley I."/>
            <person name="Horton D.L."/>
            <person name="Alikhan N.F."/>
            <person name="Baker D."/>
            <person name="Gharbi K."/>
            <person name="Hall N."/>
            <person name="Watson M."/>
            <person name="Adriaenssens E.M."/>
            <person name="Foster-Nyarko E."/>
            <person name="Jarju S."/>
            <person name="Secka A."/>
            <person name="Antonio M."/>
            <person name="Oren A."/>
            <person name="Chaudhuri R.R."/>
            <person name="La Ragione R."/>
            <person name="Hildebrand F."/>
            <person name="Pallen M.J."/>
        </authorList>
    </citation>
    <scope>NUCLEOTIDE SEQUENCE</scope>
    <source>
        <strain evidence="1">4100</strain>
    </source>
</reference>
<accession>A0A921EA46</accession>
<dbReference type="InterPro" id="IPR032719">
    <property type="entry name" value="WbsX"/>
</dbReference>
<dbReference type="Pfam" id="PF14307">
    <property type="entry name" value="Glyco_tran_WbsX"/>
    <property type="match status" value="1"/>
</dbReference>
<dbReference type="CDD" id="cd11579">
    <property type="entry name" value="Glyco_tran_WbsX"/>
    <property type="match status" value="1"/>
</dbReference>
<dbReference type="Proteomes" id="UP000711407">
    <property type="component" value="Unassembled WGS sequence"/>
</dbReference>
<gene>
    <name evidence="1" type="ORF">K8V47_09290</name>
</gene>
<proteinExistence type="predicted"/>
<protein>
    <submittedName>
        <fullName evidence="1">Glycoside hydrolase family 99-like domain-containing protein</fullName>
    </submittedName>
</protein>
<dbReference type="Gene3D" id="3.20.20.80">
    <property type="entry name" value="Glycosidases"/>
    <property type="match status" value="1"/>
</dbReference>
<evidence type="ECO:0000313" key="1">
    <source>
        <dbReference type="EMBL" id="HJE39935.1"/>
    </source>
</evidence>
<name>A0A921EA46_9BACT</name>
<reference evidence="1" key="2">
    <citation type="submission" date="2021-09" db="EMBL/GenBank/DDBJ databases">
        <authorList>
            <person name="Gilroy R."/>
        </authorList>
    </citation>
    <scope>NUCLEOTIDE SEQUENCE</scope>
    <source>
        <strain evidence="1">4100</strain>
    </source>
</reference>
<keyword evidence="1" id="KW-0378">Hydrolase</keyword>
<comment type="caution">
    <text evidence="1">The sequence shown here is derived from an EMBL/GenBank/DDBJ whole genome shotgun (WGS) entry which is preliminary data.</text>
</comment>
<dbReference type="PANTHER" id="PTHR41244">
    <property type="entry name" value="RHAMNAN SYNTHESIS F"/>
    <property type="match status" value="1"/>
</dbReference>
<sequence>MSRPKILAFYLPQYYPTPTNDRWYGTGFTEWTNVGKARPLFRGHYQPHVPADLGYYDLRNVETQRKQSELAKEAGIDGFVYYHYWFGDGDMELDIPLQHLIADRDNDFPFCVCWANQSWYSKFWNHDAACEAKLVKEQKYDDEAGIEAHFKYLLSAFQDDRYIHVDGRPVFMIYRPAEYPSVGTFIEKWNELGRKYLGKEFYFIGQAIGTDEDAARCKAIGMDGVNIARLGEYTHHFPYNSSVLKYYHKFLRLLGKAPYHYKYMNVSKWFVDENGIEARDGFFPTLIPNWDHSPRSGKRGAVFHDSLPEYFKAHAVKCLKTVRNKDASTNIVFLKSWNEWGEGNHMEPDLKYGKGYIKALRDAISEVFGS</sequence>
<evidence type="ECO:0000313" key="2">
    <source>
        <dbReference type="Proteomes" id="UP000711407"/>
    </source>
</evidence>
<dbReference type="EMBL" id="DYXT01000048">
    <property type="protein sequence ID" value="HJE39935.1"/>
    <property type="molecule type" value="Genomic_DNA"/>
</dbReference>
<organism evidence="1 2">
    <name type="scientific">Candidatus Amulumruptor caecigallinarius</name>
    <dbReference type="NCBI Taxonomy" id="2109911"/>
    <lineage>
        <taxon>Bacteria</taxon>
        <taxon>Pseudomonadati</taxon>
        <taxon>Bacteroidota</taxon>
        <taxon>Bacteroidia</taxon>
        <taxon>Bacteroidales</taxon>
        <taxon>Muribaculaceae</taxon>
        <taxon>Candidatus Amulumruptor</taxon>
    </lineage>
</organism>
<dbReference type="GO" id="GO:0016787">
    <property type="term" value="F:hydrolase activity"/>
    <property type="evidence" value="ECO:0007669"/>
    <property type="project" value="UniProtKB-KW"/>
</dbReference>
<dbReference type="AlphaFoldDB" id="A0A921EA46"/>